<evidence type="ECO:0000259" key="1">
    <source>
        <dbReference type="Pfam" id="PF00561"/>
    </source>
</evidence>
<dbReference type="InterPro" id="IPR050471">
    <property type="entry name" value="AB_hydrolase"/>
</dbReference>
<evidence type="ECO:0000313" key="2">
    <source>
        <dbReference type="EMBL" id="RDI62861.1"/>
    </source>
</evidence>
<dbReference type="InterPro" id="IPR029058">
    <property type="entry name" value="AB_hydrolase_fold"/>
</dbReference>
<dbReference type="PRINTS" id="PR00111">
    <property type="entry name" value="ABHYDROLASE"/>
</dbReference>
<gene>
    <name evidence="2" type="ORF">DFR76_112179</name>
</gene>
<dbReference type="Proteomes" id="UP000254869">
    <property type="component" value="Unassembled WGS sequence"/>
</dbReference>
<dbReference type="SUPFAM" id="SSF53474">
    <property type="entry name" value="alpha/beta-Hydrolases"/>
    <property type="match status" value="1"/>
</dbReference>
<evidence type="ECO:0000313" key="3">
    <source>
        <dbReference type="Proteomes" id="UP000254869"/>
    </source>
</evidence>
<comment type="caution">
    <text evidence="2">The sequence shown here is derived from an EMBL/GenBank/DDBJ whole genome shotgun (WGS) entry which is preliminary data.</text>
</comment>
<keyword evidence="3" id="KW-1185">Reference proteome</keyword>
<dbReference type="GO" id="GO:0046503">
    <property type="term" value="P:glycerolipid catabolic process"/>
    <property type="evidence" value="ECO:0007669"/>
    <property type="project" value="TreeGrafter"/>
</dbReference>
<proteinExistence type="predicted"/>
<name>A0A370HY71_9NOCA</name>
<dbReference type="GO" id="GO:0004806">
    <property type="term" value="F:triacylglycerol lipase activity"/>
    <property type="evidence" value="ECO:0007669"/>
    <property type="project" value="TreeGrafter"/>
</dbReference>
<feature type="domain" description="AB hydrolase-1" evidence="1">
    <location>
        <begin position="22"/>
        <end position="268"/>
    </location>
</feature>
<dbReference type="EMBL" id="QQBC01000012">
    <property type="protein sequence ID" value="RDI62861.1"/>
    <property type="molecule type" value="Genomic_DNA"/>
</dbReference>
<reference evidence="2 3" key="1">
    <citation type="submission" date="2018-07" db="EMBL/GenBank/DDBJ databases">
        <title>Genomic Encyclopedia of Type Strains, Phase IV (KMG-IV): sequencing the most valuable type-strain genomes for metagenomic binning, comparative biology and taxonomic classification.</title>
        <authorList>
            <person name="Goeker M."/>
        </authorList>
    </citation>
    <scope>NUCLEOTIDE SEQUENCE [LARGE SCALE GENOMIC DNA]</scope>
    <source>
        <strain evidence="2 3">DSM 44290</strain>
    </source>
</reference>
<protein>
    <submittedName>
        <fullName evidence="2">Pimeloyl-ACP methyl ester carboxylesterase</fullName>
    </submittedName>
</protein>
<dbReference type="Gene3D" id="3.40.50.1820">
    <property type="entry name" value="alpha/beta hydrolase"/>
    <property type="match status" value="1"/>
</dbReference>
<organism evidence="2 3">
    <name type="scientific">Nocardia pseudobrasiliensis</name>
    <dbReference type="NCBI Taxonomy" id="45979"/>
    <lineage>
        <taxon>Bacteria</taxon>
        <taxon>Bacillati</taxon>
        <taxon>Actinomycetota</taxon>
        <taxon>Actinomycetes</taxon>
        <taxon>Mycobacteriales</taxon>
        <taxon>Nocardiaceae</taxon>
        <taxon>Nocardia</taxon>
    </lineage>
</organism>
<dbReference type="STRING" id="1210086.GCA_001613105_05262"/>
<dbReference type="PANTHER" id="PTHR43433:SF5">
    <property type="entry name" value="AB HYDROLASE-1 DOMAIN-CONTAINING PROTEIN"/>
    <property type="match status" value="1"/>
</dbReference>
<dbReference type="PANTHER" id="PTHR43433">
    <property type="entry name" value="HYDROLASE, ALPHA/BETA FOLD FAMILY PROTEIN"/>
    <property type="match status" value="1"/>
</dbReference>
<sequence>MHGVGPSKIDMAFERLGDPRHPPVLLIMGAGAQLVNWPDGFCAELVERGLHLIRFDNRDAGRSTHFTETPPPDFTAAMAGDFATVPYTLSDMAADAIGLLDALGYDSVHVVGASQGAMIAQTMAIEYPRRVLSLTSMLSTTGNPEVGQADPRVFGLPGAASEDRADYIEWRVRLQRELGSPGFAFDAEAAAATAGRAWDRDHDGSAMLRQVVAVLASGDRTPRLRELELPTLVIHGTEDRMFDVSGGRATAAAIEGARLMIFEGMGHSLPRELWGSIADHITGLVLLSRRKFL</sequence>
<dbReference type="Pfam" id="PF00561">
    <property type="entry name" value="Abhydrolase_1"/>
    <property type="match status" value="1"/>
</dbReference>
<dbReference type="AlphaFoldDB" id="A0A370HY71"/>
<dbReference type="InterPro" id="IPR000073">
    <property type="entry name" value="AB_hydrolase_1"/>
</dbReference>
<accession>A0A370HY71</accession>